<organism evidence="1">
    <name type="scientific">marine sediment metagenome</name>
    <dbReference type="NCBI Taxonomy" id="412755"/>
    <lineage>
        <taxon>unclassified sequences</taxon>
        <taxon>metagenomes</taxon>
        <taxon>ecological metagenomes</taxon>
    </lineage>
</organism>
<protein>
    <submittedName>
        <fullName evidence="1">Uncharacterized protein</fullName>
    </submittedName>
</protein>
<dbReference type="AlphaFoldDB" id="A0A0F9L4U5"/>
<evidence type="ECO:0000313" key="1">
    <source>
        <dbReference type="EMBL" id="KKM89829.1"/>
    </source>
</evidence>
<sequence>MYSFKAAKSMAALLVQNLSRCRKQKPLYPQQDTNIKI</sequence>
<accession>A0A0F9L4U5</accession>
<proteinExistence type="predicted"/>
<comment type="caution">
    <text evidence="1">The sequence shown here is derived from an EMBL/GenBank/DDBJ whole genome shotgun (WGS) entry which is preliminary data.</text>
</comment>
<gene>
    <name evidence="1" type="ORF">LCGC14_1244790</name>
</gene>
<reference evidence="1" key="1">
    <citation type="journal article" date="2015" name="Nature">
        <title>Complex archaea that bridge the gap between prokaryotes and eukaryotes.</title>
        <authorList>
            <person name="Spang A."/>
            <person name="Saw J.H."/>
            <person name="Jorgensen S.L."/>
            <person name="Zaremba-Niedzwiedzka K."/>
            <person name="Martijn J."/>
            <person name="Lind A.E."/>
            <person name="van Eijk R."/>
            <person name="Schleper C."/>
            <person name="Guy L."/>
            <person name="Ettema T.J."/>
        </authorList>
    </citation>
    <scope>NUCLEOTIDE SEQUENCE</scope>
</reference>
<dbReference type="EMBL" id="LAZR01006760">
    <property type="protein sequence ID" value="KKM89829.1"/>
    <property type="molecule type" value="Genomic_DNA"/>
</dbReference>
<name>A0A0F9L4U5_9ZZZZ</name>